<feature type="transmembrane region" description="Helical" evidence="1">
    <location>
        <begin position="68"/>
        <end position="89"/>
    </location>
</feature>
<feature type="transmembrane region" description="Helical" evidence="1">
    <location>
        <begin position="145"/>
        <end position="162"/>
    </location>
</feature>
<feature type="transmembrane region" description="Helical" evidence="1">
    <location>
        <begin position="409"/>
        <end position="429"/>
    </location>
</feature>
<evidence type="ECO:0000313" key="3">
    <source>
        <dbReference type="Proteomes" id="UP000272706"/>
    </source>
</evidence>
<evidence type="ECO:0008006" key="4">
    <source>
        <dbReference type="Google" id="ProtNLM"/>
    </source>
</evidence>
<dbReference type="EMBL" id="QZWZ01000033">
    <property type="protein sequence ID" value="RJT30855.1"/>
    <property type="molecule type" value="Genomic_DNA"/>
</dbReference>
<dbReference type="RefSeq" id="WP_120017741.1">
    <property type="nucleotide sequence ID" value="NZ_QZWZ01000033.1"/>
</dbReference>
<feature type="transmembrane region" description="Helical" evidence="1">
    <location>
        <begin position="294"/>
        <end position="312"/>
    </location>
</feature>
<keyword evidence="3" id="KW-1185">Reference proteome</keyword>
<feature type="transmembrane region" description="Helical" evidence="1">
    <location>
        <begin position="95"/>
        <end position="115"/>
    </location>
</feature>
<feature type="transmembrane region" description="Helical" evidence="1">
    <location>
        <begin position="217"/>
        <end position="240"/>
    </location>
</feature>
<dbReference type="Proteomes" id="UP000272706">
    <property type="component" value="Unassembled WGS sequence"/>
</dbReference>
<feature type="transmembrane region" description="Helical" evidence="1">
    <location>
        <begin position="16"/>
        <end position="37"/>
    </location>
</feature>
<keyword evidence="1" id="KW-0812">Transmembrane</keyword>
<evidence type="ECO:0000313" key="2">
    <source>
        <dbReference type="EMBL" id="RJT30855.1"/>
    </source>
</evidence>
<reference evidence="2 3" key="1">
    <citation type="submission" date="2018-09" db="EMBL/GenBank/DDBJ databases">
        <title>Mesorhizobium carmichaelinearum sp. nov. isolated from Carmichaelinea spp. root nodules in New Zealand.</title>
        <authorList>
            <person name="De Meyer S.E."/>
        </authorList>
    </citation>
    <scope>NUCLEOTIDE SEQUENCE [LARGE SCALE GENOMIC DNA]</scope>
    <source>
        <strain evidence="2 3">ICMP19557</strain>
    </source>
</reference>
<feature type="transmembrane region" description="Helical" evidence="1">
    <location>
        <begin position="43"/>
        <end position="61"/>
    </location>
</feature>
<sequence>MNETDGTTFYKTSLRLLAAAALLIVLFVNGALPGFMVPTTGQAIWTLGFAQSFANGFSIYATNFGLPAPAAISFGLAAALPTALFLKIGVPPADAYALAFALWFTVAFYGAYGFVRLIGGRGGISLLCALLWLTLPVIWQHADYSMVSLGFALLPAYFYAALRLVRYERNLPSSILFFAATLSAAFMDGYSFMMFASGVAILLLVSFAISSTERKEILYKCFPVTGAAFAISYLLYTAYIGKTRFEAEDLDFFRAFGSNIEFFFVPTQGGLWLPDFVGLSAVRQEINYFGDGSVFNASFALVLIIAAIYALATRSSDVRLKVAFLLVGLCGFYMALGPSFKWNVLRPEGDFGPLMPLQYAPWRTGTELLSTYVPGFNNMRASYRWVALGMFGAWALLALHVASHRVQSGTTIAIILAGIAFNMPTRAVIAANVQARETTVEIDRYVESLRPIFRPGERVAFVPFRNDFFANYMASKLDIRTYNIGGDKNLAVAMAGWPDTMLAFEPGKAGPEFGKKVLRLLTEQDAEVAAIPYMDLLWAAHQWPRATEYFDEMQPYVDAIQSSGVVDIIRSENFAFVRLKPAPPVSPPMP</sequence>
<feature type="transmembrane region" description="Helical" evidence="1">
    <location>
        <begin position="385"/>
        <end position="403"/>
    </location>
</feature>
<organism evidence="2 3">
    <name type="scientific">Mesorhizobium waimense</name>
    <dbReference type="NCBI Taxonomy" id="1300307"/>
    <lineage>
        <taxon>Bacteria</taxon>
        <taxon>Pseudomonadati</taxon>
        <taxon>Pseudomonadota</taxon>
        <taxon>Alphaproteobacteria</taxon>
        <taxon>Hyphomicrobiales</taxon>
        <taxon>Phyllobacteriaceae</taxon>
        <taxon>Mesorhizobium</taxon>
    </lineage>
</organism>
<keyword evidence="1" id="KW-0472">Membrane</keyword>
<accession>A0A3A5KE56</accession>
<keyword evidence="1" id="KW-1133">Transmembrane helix</keyword>
<feature type="transmembrane region" description="Helical" evidence="1">
    <location>
        <begin position="260"/>
        <end position="282"/>
    </location>
</feature>
<feature type="transmembrane region" description="Helical" evidence="1">
    <location>
        <begin position="169"/>
        <end position="186"/>
    </location>
</feature>
<feature type="transmembrane region" description="Helical" evidence="1">
    <location>
        <begin position="192"/>
        <end position="210"/>
    </location>
</feature>
<name>A0A3A5KE56_9HYPH</name>
<feature type="transmembrane region" description="Helical" evidence="1">
    <location>
        <begin position="318"/>
        <end position="336"/>
    </location>
</feature>
<dbReference type="AlphaFoldDB" id="A0A3A5KE56"/>
<gene>
    <name evidence="2" type="ORF">D3227_29465</name>
</gene>
<proteinExistence type="predicted"/>
<comment type="caution">
    <text evidence="2">The sequence shown here is derived from an EMBL/GenBank/DDBJ whole genome shotgun (WGS) entry which is preliminary data.</text>
</comment>
<feature type="transmembrane region" description="Helical" evidence="1">
    <location>
        <begin position="122"/>
        <end position="139"/>
    </location>
</feature>
<evidence type="ECO:0000256" key="1">
    <source>
        <dbReference type="SAM" id="Phobius"/>
    </source>
</evidence>
<dbReference type="OrthoDB" id="9767863at2"/>
<protein>
    <recommendedName>
        <fullName evidence="4">Glycosyltransferase RgtA/B/C/D-like domain-containing protein</fullName>
    </recommendedName>
</protein>